<dbReference type="SMART" id="SM00062">
    <property type="entry name" value="PBPb"/>
    <property type="match status" value="1"/>
</dbReference>
<dbReference type="AlphaFoldDB" id="A0A977L136"/>
<feature type="signal peptide" evidence="4">
    <location>
        <begin position="1"/>
        <end position="24"/>
    </location>
</feature>
<dbReference type="CDD" id="cd13688">
    <property type="entry name" value="PBP2_GltI_DEBP"/>
    <property type="match status" value="1"/>
</dbReference>
<accession>A0A977L136</accession>
<dbReference type="GO" id="GO:0005576">
    <property type="term" value="C:extracellular region"/>
    <property type="evidence" value="ECO:0007669"/>
    <property type="project" value="TreeGrafter"/>
</dbReference>
<evidence type="ECO:0000256" key="2">
    <source>
        <dbReference type="ARBA" id="ARBA00022448"/>
    </source>
</evidence>
<organism evidence="6">
    <name type="scientific">Woronichinia naegeliana WA131</name>
    <dbReference type="NCBI Taxonomy" id="2824559"/>
    <lineage>
        <taxon>Bacteria</taxon>
        <taxon>Bacillati</taxon>
        <taxon>Cyanobacteriota</taxon>
        <taxon>Cyanophyceae</taxon>
        <taxon>Synechococcales</taxon>
        <taxon>Coelosphaeriaceae</taxon>
        <taxon>Woronichinia</taxon>
    </lineage>
</organism>
<proteinExistence type="inferred from homology"/>
<dbReference type="GO" id="GO:0006865">
    <property type="term" value="P:amino acid transport"/>
    <property type="evidence" value="ECO:0007669"/>
    <property type="project" value="TreeGrafter"/>
</dbReference>
<dbReference type="Gene3D" id="3.40.190.10">
    <property type="entry name" value="Periplasmic binding protein-like II"/>
    <property type="match status" value="2"/>
</dbReference>
<comment type="similarity">
    <text evidence="1">Belongs to the bacterial solute-binding protein 3 family.</text>
</comment>
<dbReference type="KEGG" id="wna:KA717_06680"/>
<dbReference type="InterPro" id="IPR051455">
    <property type="entry name" value="Bact_solute-bind_prot3"/>
</dbReference>
<keyword evidence="3 4" id="KW-0732">Signal</keyword>
<evidence type="ECO:0000256" key="4">
    <source>
        <dbReference type="SAM" id="SignalP"/>
    </source>
</evidence>
<feature type="domain" description="Solute-binding protein family 3/N-terminal" evidence="5">
    <location>
        <begin position="36"/>
        <end position="263"/>
    </location>
</feature>
<evidence type="ECO:0000259" key="5">
    <source>
        <dbReference type="SMART" id="SM00062"/>
    </source>
</evidence>
<name>A0A977L136_9CYAN</name>
<dbReference type="PANTHER" id="PTHR30085:SF6">
    <property type="entry name" value="ABC TRANSPORTER GLUTAMINE-BINDING PROTEIN GLNH"/>
    <property type="match status" value="1"/>
</dbReference>
<gene>
    <name evidence="6" type="ORF">KA717_06680</name>
</gene>
<dbReference type="Pfam" id="PF00497">
    <property type="entry name" value="SBP_bac_3"/>
    <property type="match status" value="1"/>
</dbReference>
<evidence type="ECO:0000256" key="1">
    <source>
        <dbReference type="ARBA" id="ARBA00010333"/>
    </source>
</evidence>
<reference evidence="6" key="1">
    <citation type="submission" date="2021-04" db="EMBL/GenBank/DDBJ databases">
        <title>Genome sequence of Woronichinia naegeliana from Washington state freshwater lake bloom.</title>
        <authorList>
            <person name="Dreher T.W."/>
        </authorList>
    </citation>
    <scope>NUCLEOTIDE SEQUENCE</scope>
    <source>
        <strain evidence="6">WA131</strain>
    </source>
</reference>
<dbReference type="GO" id="GO:0030288">
    <property type="term" value="C:outer membrane-bounded periplasmic space"/>
    <property type="evidence" value="ECO:0007669"/>
    <property type="project" value="TreeGrafter"/>
</dbReference>
<dbReference type="InterPro" id="IPR001638">
    <property type="entry name" value="Solute-binding_3/MltF_N"/>
</dbReference>
<dbReference type="Proteomes" id="UP001065613">
    <property type="component" value="Chromosome"/>
</dbReference>
<protein>
    <submittedName>
        <fullName evidence="6">Amino acid ABC transporter substrate-binding protein</fullName>
    </submittedName>
</protein>
<sequence length="276" mass="30464">MLKKQMLPLLTFLLLTGMASRAWAETVLEKVARTGELNAATRTDAVPFGYLDEKGKLDGYAVDLTTLIQQKLAKQLGKPIKLNLKPVTLADRFKVVQNGSSDVVCGAATITEERLEIVNFSIPYFMSGAQFLIKKADEKNFNINGMLEGIPIAYLAGTTTYDIIPQIYPSAKWVAVKDRQQGIAKLKKGEVKAVVSDGILLIGELVKDGNNPKAFALTPKQPITTELYGCILPKNDSAWKGFVDSVVASPENHDLQEEWFSVDKSKFPYLVRTDPR</sequence>
<keyword evidence="2" id="KW-0813">Transport</keyword>
<dbReference type="EMBL" id="CP073041">
    <property type="protein sequence ID" value="UXE62450.1"/>
    <property type="molecule type" value="Genomic_DNA"/>
</dbReference>
<evidence type="ECO:0000256" key="3">
    <source>
        <dbReference type="ARBA" id="ARBA00022729"/>
    </source>
</evidence>
<feature type="chain" id="PRO_5037540279" evidence="4">
    <location>
        <begin position="25"/>
        <end position="276"/>
    </location>
</feature>
<evidence type="ECO:0000313" key="6">
    <source>
        <dbReference type="EMBL" id="UXE62450.1"/>
    </source>
</evidence>
<dbReference type="SUPFAM" id="SSF53850">
    <property type="entry name" value="Periplasmic binding protein-like II"/>
    <property type="match status" value="1"/>
</dbReference>
<dbReference type="PANTHER" id="PTHR30085">
    <property type="entry name" value="AMINO ACID ABC TRANSPORTER PERMEASE"/>
    <property type="match status" value="1"/>
</dbReference>